<dbReference type="EMBL" id="BQKA01000044">
    <property type="protein sequence ID" value="GJM51229.1"/>
    <property type="molecule type" value="Genomic_DNA"/>
</dbReference>
<gene>
    <name evidence="1" type="ORF">RCZ15_22020</name>
    <name evidence="2" type="ORF">RCZ16_13400</name>
</gene>
<sequence>MFATKDDLKNNIYNYQTDQITEGDDTIVLQALETAEQEVRSYLEFNDRLEYLDGRPHYDTDKIFSARDTNRNPLILNLVITVAKWHIIDLANVDILYDRAKERYDRAIDYLKRLSKGEVTISSLPLVNKEDLPAEALRAFRFGSRPKFNHEG</sequence>
<evidence type="ECO:0000313" key="4">
    <source>
        <dbReference type="Proteomes" id="UP001208692"/>
    </source>
</evidence>
<dbReference type="Proteomes" id="UP001208692">
    <property type="component" value="Unassembled WGS sequence"/>
</dbReference>
<evidence type="ECO:0000313" key="3">
    <source>
        <dbReference type="Proteomes" id="UP001207736"/>
    </source>
</evidence>
<protein>
    <recommendedName>
        <fullName evidence="5">DUF1320 domain-containing protein</fullName>
    </recommendedName>
</protein>
<dbReference type="EMBL" id="BQKB01000024">
    <property type="protein sequence ID" value="GJM53023.1"/>
    <property type="molecule type" value="Genomic_DNA"/>
</dbReference>
<evidence type="ECO:0000313" key="1">
    <source>
        <dbReference type="EMBL" id="GJM51229.1"/>
    </source>
</evidence>
<reference evidence="1 4" key="1">
    <citation type="submission" date="2021-11" db="EMBL/GenBank/DDBJ databases">
        <title>Draft genome sequence of Capnocytophaga sp. strain KC07075 isolated from cat oral cavity.</title>
        <authorList>
            <person name="Suzuki M."/>
            <person name="Imaoka K."/>
            <person name="Kimura M."/>
            <person name="Morikawa S."/>
            <person name="Maeda K."/>
        </authorList>
    </citation>
    <scope>NUCLEOTIDE SEQUENCE</scope>
    <source>
        <strain evidence="1">KC07075</strain>
        <strain evidence="2 4">KC07079</strain>
    </source>
</reference>
<comment type="caution">
    <text evidence="1">The sequence shown here is derived from an EMBL/GenBank/DDBJ whole genome shotgun (WGS) entry which is preliminary data.</text>
</comment>
<dbReference type="Proteomes" id="UP001207736">
    <property type="component" value="Unassembled WGS sequence"/>
</dbReference>
<dbReference type="RefSeq" id="WP_264846314.1">
    <property type="nucleotide sequence ID" value="NZ_BPMA01000020.1"/>
</dbReference>
<accession>A0AAV5AX20</accession>
<evidence type="ECO:0008006" key="5">
    <source>
        <dbReference type="Google" id="ProtNLM"/>
    </source>
</evidence>
<dbReference type="AlphaFoldDB" id="A0AAV5AX20"/>
<proteinExistence type="predicted"/>
<keyword evidence="4" id="KW-1185">Reference proteome</keyword>
<organism evidence="1 3">
    <name type="scientific">Capnocytophaga catalasegens</name>
    <dbReference type="NCBI Taxonomy" id="1004260"/>
    <lineage>
        <taxon>Bacteria</taxon>
        <taxon>Pseudomonadati</taxon>
        <taxon>Bacteroidota</taxon>
        <taxon>Flavobacteriia</taxon>
        <taxon>Flavobacteriales</taxon>
        <taxon>Flavobacteriaceae</taxon>
        <taxon>Capnocytophaga</taxon>
    </lineage>
</organism>
<name>A0AAV5AX20_9FLAO</name>
<evidence type="ECO:0000313" key="2">
    <source>
        <dbReference type="EMBL" id="GJM53023.1"/>
    </source>
</evidence>